<dbReference type="RefSeq" id="WP_058117906.1">
    <property type="nucleotide sequence ID" value="NZ_CP011307.1"/>
</dbReference>
<dbReference type="Proteomes" id="UP000064844">
    <property type="component" value="Chromosome"/>
</dbReference>
<sequence>MKEMPDIAPLELLDELEAFRRAHQNDVHHPSDWCMRVMEAIVAKAFGFQNRSSWTNALAADSSTKYHRNLLDPRKTGF</sequence>
<gene>
    <name evidence="1" type="ORF">IB211_01950c</name>
</gene>
<dbReference type="STRING" id="1297617.IB211_01950c"/>
<evidence type="ECO:0000313" key="1">
    <source>
        <dbReference type="EMBL" id="ALP94341.1"/>
    </source>
</evidence>
<organism evidence="1 2">
    <name type="scientific">Intestinimonas butyriciproducens</name>
    <dbReference type="NCBI Taxonomy" id="1297617"/>
    <lineage>
        <taxon>Bacteria</taxon>
        <taxon>Bacillati</taxon>
        <taxon>Bacillota</taxon>
        <taxon>Clostridia</taxon>
        <taxon>Eubacteriales</taxon>
        <taxon>Intestinimonas</taxon>
    </lineage>
</organism>
<evidence type="ECO:0000313" key="2">
    <source>
        <dbReference type="Proteomes" id="UP000064844"/>
    </source>
</evidence>
<dbReference type="AlphaFoldDB" id="A0A0S2W4T3"/>
<dbReference type="KEGG" id="ibu:IB211_01950c"/>
<keyword evidence="2" id="KW-1185">Reference proteome</keyword>
<protein>
    <submittedName>
        <fullName evidence="1">Uncharacterized protein</fullName>
    </submittedName>
</protein>
<reference evidence="2" key="2">
    <citation type="submission" date="2015-04" db="EMBL/GenBank/DDBJ databases">
        <title>A butyrogenic pathway from the amino acid lysine in a human gut commensal.</title>
        <authorList>
            <person name="de Vos W.M."/>
            <person name="Bui N.T.P."/>
            <person name="Plugge C.M."/>
            <person name="Ritari J."/>
        </authorList>
    </citation>
    <scope>NUCLEOTIDE SEQUENCE [LARGE SCALE GENOMIC DNA]</scope>
    <source>
        <strain evidence="2">AF211</strain>
    </source>
</reference>
<name>A0A0S2W4T3_9FIRM</name>
<accession>A0A0S2W4T3</accession>
<dbReference type="EMBL" id="CP011307">
    <property type="protein sequence ID" value="ALP94341.1"/>
    <property type="molecule type" value="Genomic_DNA"/>
</dbReference>
<reference evidence="1 2" key="1">
    <citation type="journal article" date="2015" name="Nat. Commun.">
        <title>Production of butyrate from lysine and the Amadori product fructoselysine by a human gut commensal.</title>
        <authorList>
            <person name="Bui T.P."/>
            <person name="Ritari J."/>
            <person name="Boeren S."/>
            <person name="de Waard P."/>
            <person name="Plugge C.M."/>
            <person name="de Vos W.M."/>
        </authorList>
    </citation>
    <scope>NUCLEOTIDE SEQUENCE [LARGE SCALE GENOMIC DNA]</scope>
    <source>
        <strain evidence="1 2">AF211</strain>
    </source>
</reference>
<proteinExistence type="predicted"/>